<reference evidence="2" key="1">
    <citation type="submission" date="2014-07" db="EMBL/GenBank/DDBJ databases">
        <title>Identification of a novel salt tolerance gene in wild soybean by whole-genome sequencing.</title>
        <authorList>
            <person name="Lam H.-M."/>
            <person name="Qi X."/>
            <person name="Li M.-W."/>
            <person name="Liu X."/>
            <person name="Xie M."/>
            <person name="Ni M."/>
            <person name="Xu X."/>
        </authorList>
    </citation>
    <scope>NUCLEOTIDE SEQUENCE [LARGE SCALE GENOMIC DNA]</scope>
    <source>
        <tissue evidence="2">Root</tissue>
    </source>
</reference>
<keyword evidence="1" id="KW-0812">Transmembrane</keyword>
<dbReference type="Proteomes" id="UP000053555">
    <property type="component" value="Unassembled WGS sequence"/>
</dbReference>
<dbReference type="EMBL" id="KN670767">
    <property type="protein sequence ID" value="KHN01811.1"/>
    <property type="molecule type" value="Genomic_DNA"/>
</dbReference>
<gene>
    <name evidence="2" type="ORF">glysoja_028483</name>
</gene>
<keyword evidence="1" id="KW-1133">Transmembrane helix</keyword>
<name>A0A0B2NXG4_GLYSO</name>
<feature type="transmembrane region" description="Helical" evidence="1">
    <location>
        <begin position="31"/>
        <end position="52"/>
    </location>
</feature>
<accession>A0A0B2NXG4</accession>
<organism evidence="2">
    <name type="scientific">Glycine soja</name>
    <name type="common">Wild soybean</name>
    <dbReference type="NCBI Taxonomy" id="3848"/>
    <lineage>
        <taxon>Eukaryota</taxon>
        <taxon>Viridiplantae</taxon>
        <taxon>Streptophyta</taxon>
        <taxon>Embryophyta</taxon>
        <taxon>Tracheophyta</taxon>
        <taxon>Spermatophyta</taxon>
        <taxon>Magnoliopsida</taxon>
        <taxon>eudicotyledons</taxon>
        <taxon>Gunneridae</taxon>
        <taxon>Pentapetalae</taxon>
        <taxon>rosids</taxon>
        <taxon>fabids</taxon>
        <taxon>Fabales</taxon>
        <taxon>Fabaceae</taxon>
        <taxon>Papilionoideae</taxon>
        <taxon>50 kb inversion clade</taxon>
        <taxon>NPAAA clade</taxon>
        <taxon>indigoferoid/millettioid clade</taxon>
        <taxon>Phaseoleae</taxon>
        <taxon>Glycine</taxon>
        <taxon>Glycine subgen. Soja</taxon>
    </lineage>
</organism>
<evidence type="ECO:0000256" key="1">
    <source>
        <dbReference type="SAM" id="Phobius"/>
    </source>
</evidence>
<keyword evidence="1" id="KW-0472">Membrane</keyword>
<protein>
    <submittedName>
        <fullName evidence="2">Uncharacterized protein</fullName>
    </submittedName>
</protein>
<sequence length="54" mass="5765">MDVKTSLPTATSVIGAYDDDGHVKGLELYGVLWLTSLPLLLVLVFSLLHGALPN</sequence>
<evidence type="ECO:0000313" key="2">
    <source>
        <dbReference type="EMBL" id="KHN01811.1"/>
    </source>
</evidence>
<proteinExistence type="predicted"/>
<dbReference type="AlphaFoldDB" id="A0A0B2NXG4"/>